<evidence type="ECO:0000256" key="10">
    <source>
        <dbReference type="ARBA" id="ARBA00047554"/>
    </source>
</evidence>
<dbReference type="EMBL" id="KN846952">
    <property type="protein sequence ID" value="KIV83652.1"/>
    <property type="molecule type" value="Genomic_DNA"/>
</dbReference>
<dbReference type="AlphaFoldDB" id="A0A0D1YLE0"/>
<reference evidence="13 14" key="1">
    <citation type="submission" date="2015-01" db="EMBL/GenBank/DDBJ databases">
        <title>The Genome Sequence of Exophiala sideris CBS121828.</title>
        <authorList>
            <consortium name="The Broad Institute Genomics Platform"/>
            <person name="Cuomo C."/>
            <person name="de Hoog S."/>
            <person name="Gorbushina A."/>
            <person name="Stielow B."/>
            <person name="Teixiera M."/>
            <person name="Abouelleil A."/>
            <person name="Chapman S.B."/>
            <person name="Priest M."/>
            <person name="Young S.K."/>
            <person name="Wortman J."/>
            <person name="Nusbaum C."/>
            <person name="Birren B."/>
        </authorList>
    </citation>
    <scope>NUCLEOTIDE SEQUENCE [LARGE SCALE GENOMIC DNA]</scope>
    <source>
        <strain evidence="13 14">CBS 121828</strain>
    </source>
</reference>
<dbReference type="SUPFAM" id="SSF54373">
    <property type="entry name" value="FAD-linked reductases, C-terminal domain"/>
    <property type="match status" value="2"/>
</dbReference>
<dbReference type="GO" id="GO:0006782">
    <property type="term" value="P:protoporphyrinogen IX biosynthetic process"/>
    <property type="evidence" value="ECO:0007669"/>
    <property type="project" value="UniProtKB-UniRule"/>
</dbReference>
<dbReference type="HOGENOM" id="CLU_009629_1_0_1"/>
<gene>
    <name evidence="13" type="ORF">PV11_05656</name>
</gene>
<dbReference type="STRING" id="1016849.A0A0D1YLE0"/>
<keyword evidence="9 11" id="KW-0627">Porphyrin biosynthesis</keyword>
<evidence type="ECO:0000256" key="8">
    <source>
        <dbReference type="ARBA" id="ARBA00023133"/>
    </source>
</evidence>
<keyword evidence="7 11" id="KW-0560">Oxidoreductase</keyword>
<dbReference type="NCBIfam" id="TIGR00562">
    <property type="entry name" value="proto_IX_ox"/>
    <property type="match status" value="1"/>
</dbReference>
<protein>
    <recommendedName>
        <fullName evidence="4 11">Protoporphyrinogen oxidase</fullName>
        <ecNumber evidence="4 11">1.3.3.4</ecNumber>
    </recommendedName>
</protein>
<dbReference type="PANTHER" id="PTHR42923">
    <property type="entry name" value="PROTOPORPHYRINOGEN OXIDASE"/>
    <property type="match status" value="1"/>
</dbReference>
<evidence type="ECO:0000259" key="12">
    <source>
        <dbReference type="Pfam" id="PF01593"/>
    </source>
</evidence>
<evidence type="ECO:0000256" key="1">
    <source>
        <dbReference type="ARBA" id="ARBA00002600"/>
    </source>
</evidence>
<accession>A0A0D1YLE0</accession>
<keyword evidence="8 11" id="KW-0350">Heme biosynthesis</keyword>
<evidence type="ECO:0000256" key="2">
    <source>
        <dbReference type="ARBA" id="ARBA00005073"/>
    </source>
</evidence>
<dbReference type="InterPro" id="IPR050464">
    <property type="entry name" value="Zeta_carotene_desat/Oxidored"/>
</dbReference>
<dbReference type="EC" id="1.3.3.4" evidence="4 11"/>
<evidence type="ECO:0000256" key="4">
    <source>
        <dbReference type="ARBA" id="ARBA00012867"/>
    </source>
</evidence>
<proteinExistence type="inferred from homology"/>
<name>A0A0D1YLE0_9EURO</name>
<comment type="catalytic activity">
    <reaction evidence="10 11">
        <text>protoporphyrinogen IX + 3 O2 = protoporphyrin IX + 3 H2O2</text>
        <dbReference type="Rhea" id="RHEA:25576"/>
        <dbReference type="ChEBI" id="CHEBI:15379"/>
        <dbReference type="ChEBI" id="CHEBI:16240"/>
        <dbReference type="ChEBI" id="CHEBI:57306"/>
        <dbReference type="ChEBI" id="CHEBI:57307"/>
        <dbReference type="EC" id="1.3.3.4"/>
    </reaction>
</comment>
<dbReference type="InterPro" id="IPR036188">
    <property type="entry name" value="FAD/NAD-bd_sf"/>
</dbReference>
<feature type="domain" description="Amine oxidase" evidence="12">
    <location>
        <begin position="68"/>
        <end position="440"/>
    </location>
</feature>
<dbReference type="GO" id="GO:0004729">
    <property type="term" value="F:oxygen-dependent protoporphyrinogen oxidase activity"/>
    <property type="evidence" value="ECO:0007669"/>
    <property type="project" value="UniProtKB-UniRule"/>
</dbReference>
<evidence type="ECO:0000256" key="11">
    <source>
        <dbReference type="RuleBase" id="RU367069"/>
    </source>
</evidence>
<evidence type="ECO:0000256" key="6">
    <source>
        <dbReference type="ARBA" id="ARBA00022827"/>
    </source>
</evidence>
<organism evidence="13 14">
    <name type="scientific">Exophiala sideris</name>
    <dbReference type="NCBI Taxonomy" id="1016849"/>
    <lineage>
        <taxon>Eukaryota</taxon>
        <taxon>Fungi</taxon>
        <taxon>Dikarya</taxon>
        <taxon>Ascomycota</taxon>
        <taxon>Pezizomycotina</taxon>
        <taxon>Eurotiomycetes</taxon>
        <taxon>Chaetothyriomycetidae</taxon>
        <taxon>Chaetothyriales</taxon>
        <taxon>Herpotrichiellaceae</taxon>
        <taxon>Exophiala</taxon>
    </lineage>
</organism>
<dbReference type="InterPro" id="IPR002937">
    <property type="entry name" value="Amino_oxidase"/>
</dbReference>
<dbReference type="SUPFAM" id="SSF51905">
    <property type="entry name" value="FAD/NAD(P)-binding domain"/>
    <property type="match status" value="1"/>
</dbReference>
<dbReference type="PANTHER" id="PTHR42923:SF3">
    <property type="entry name" value="PROTOPORPHYRINOGEN OXIDASE"/>
    <property type="match status" value="1"/>
</dbReference>
<comment type="pathway">
    <text evidence="2 11">Porphyrin-containing compound metabolism; protoporphyrin-IX biosynthesis; protoporphyrin-IX from protoporphyrinogen-IX: step 1/1.</text>
</comment>
<keyword evidence="6 11" id="KW-0274">FAD</keyword>
<dbReference type="Pfam" id="PF01593">
    <property type="entry name" value="Amino_oxidase"/>
    <property type="match status" value="1"/>
</dbReference>
<dbReference type="Gene3D" id="3.50.50.60">
    <property type="entry name" value="FAD/NAD(P)-binding domain"/>
    <property type="match status" value="1"/>
</dbReference>
<evidence type="ECO:0000313" key="14">
    <source>
        <dbReference type="Proteomes" id="UP000053599"/>
    </source>
</evidence>
<dbReference type="InterPro" id="IPR004572">
    <property type="entry name" value="Protoporphyrinogen_oxidase"/>
</dbReference>
<evidence type="ECO:0000256" key="7">
    <source>
        <dbReference type="ARBA" id="ARBA00023002"/>
    </source>
</evidence>
<evidence type="ECO:0000256" key="9">
    <source>
        <dbReference type="ARBA" id="ARBA00023244"/>
    </source>
</evidence>
<comment type="subcellular location">
    <subcellularLocation>
        <location evidence="11">Mitochondrion inner membrane</location>
    </subcellularLocation>
</comment>
<comment type="cofactor">
    <cofactor evidence="11">
        <name>FAD</name>
        <dbReference type="ChEBI" id="CHEBI:57692"/>
    </cofactor>
    <text evidence="11">Binds 1 FAD per subunit.</text>
</comment>
<comment type="function">
    <text evidence="1 11">Catalyzes the 6-electron oxidation of protoporphyrinogen-IX to form protoporphyrin-IX.</text>
</comment>
<keyword evidence="5 11" id="KW-0285">Flavoprotein</keyword>
<evidence type="ECO:0000256" key="5">
    <source>
        <dbReference type="ARBA" id="ARBA00022630"/>
    </source>
</evidence>
<dbReference type="UniPathway" id="UPA00251">
    <property type="reaction ID" value="UER00324"/>
</dbReference>
<sequence>MRLSGHNVIYKHAVRRVTWPRTGHVASLCGFHSTSSINSKSLADFQTIYDRSDVNPNAKEIAILGGGITGLAVAWNLSTRTDAKITIYEKSDRLGGWVDSEVLDVNGGRILFEWGPRTLRPALGYGPGMATVDLLAELNIADGILPISKSSPATTNRYIYYPDHLVVMPGPVKSFWDIFRRLGALWTEPIFQGILSHVRSEPFVKIRDPKIQDESVGDFLTRRFGSDVTDNLASAFFHGIYAGDIYQLSARTLLPLFWYLETRHTDKELGILWQLLIETSSFFKKATFVPGRSIGAKDLRADIMSSPLKDAVMDIAILLQRSSVYTFKRGLGEITSSIEKALAENPNVTIQKSSPVDGITFDKSTKQITLNGNDTDLKYDYVVSSLGPNTMLNFLGATKQHDSRKSSLPAEVQQACHHSSSSASVMVVNLYYSNPNLIPASVRGFGYLIPRSVPFDSNPERALGVIFSSETSTPQGSSKESEKAQQRLIRRMESPGGNDAVAKKRATREMFIHERETGEGQDTAPGTKLTVMMGGHWWKGWQPEDLPSEDEAIEMAKALLKRQLGVDEAPEVAKARLNRDCIPQYPVGYREDMATIHRTLISEYQGRFKVAGPWWQGAVGFNDCVRKAREVAWAIQHGKDEMTGLEEYDRDEVWFLQNRDTGKLRLDRWYDE</sequence>
<evidence type="ECO:0000256" key="3">
    <source>
        <dbReference type="ARBA" id="ARBA00010551"/>
    </source>
</evidence>
<dbReference type="GO" id="GO:0005743">
    <property type="term" value="C:mitochondrial inner membrane"/>
    <property type="evidence" value="ECO:0007669"/>
    <property type="project" value="UniProtKB-SubCell"/>
</dbReference>
<evidence type="ECO:0000313" key="13">
    <source>
        <dbReference type="EMBL" id="KIV83652.1"/>
    </source>
</evidence>
<dbReference type="OrthoDB" id="438553at2759"/>
<dbReference type="Proteomes" id="UP000053599">
    <property type="component" value="Unassembled WGS sequence"/>
</dbReference>
<comment type="similarity">
    <text evidence="3 11">Belongs to the protoporphyrinogen/coproporphyrinogen oxidase family. Protoporphyrinogen oxidase subfamily.</text>
</comment>